<dbReference type="PANTHER" id="PTHR43217:SF2">
    <property type="entry name" value="SUCCINATE-SEMIALDEHYDE DEHYDROGENASE [NADP(+)]"/>
    <property type="match status" value="1"/>
</dbReference>
<evidence type="ECO:0000313" key="5">
    <source>
        <dbReference type="EMBL" id="WAS99783.1"/>
    </source>
</evidence>
<protein>
    <submittedName>
        <fullName evidence="5">NAD-dependent succinate-semialdehyde dehydrogenase</fullName>
    </submittedName>
</protein>
<sequence>MPGAPTLKRCGGWQNKEQFMPYQTINPFNNKLIKEYQTHNDQQVEQALETAHQLYKSDWAQGDIQPRLQVLHKLSEIISSRVDELAEGISTEMGKLIGQSRAEVQLTADIAKYYAENAEAFLKPVPYKSELGEAWVEHSPIGVIMAVEPWNFPFYQLIRVLAPNLAAGNSVLVKHASIVPHAAETFEKLITEAGAPKGAYTNLFISQDQVSNIIDDDRVQGVALTGSEKAGAVVASRAAGKLKKSTLELGGNDIFAVLEDADIDHAAKVGAQARVSNAGQVCTAAKRFIVHEKVADEFLKKFTEHLSALKIGDPLDSNTTLGPLSSADALKTLTKQVQDAVKHGAKVHLGGEPVKDNAGNFYPATILTGINRDNPAYFEEFFGPVARFYVVKNDEELVKLANDSHYGLGGALFTRDMTRARKLATKIETGMVYVNSLTDTAPELPFGGVKRSGFGRELSDLGIKEFVNQKLVVLTAKS</sequence>
<keyword evidence="3" id="KW-0560">Oxidoreductase</keyword>
<keyword evidence="2" id="KW-0521">NADP</keyword>
<dbReference type="Gene3D" id="3.40.605.10">
    <property type="entry name" value="Aldehyde Dehydrogenase, Chain A, domain 1"/>
    <property type="match status" value="1"/>
</dbReference>
<dbReference type="InterPro" id="IPR044148">
    <property type="entry name" value="ALDH_GabD1-like"/>
</dbReference>
<gene>
    <name evidence="5" type="ORF">O1V66_11770</name>
</gene>
<dbReference type="InterPro" id="IPR016161">
    <property type="entry name" value="Ald_DH/histidinol_DH"/>
</dbReference>
<dbReference type="PANTHER" id="PTHR43217">
    <property type="entry name" value="SUCCINATE SEMIALDEHYDE DEHYDROGENASE [NAD(P)+] SAD"/>
    <property type="match status" value="1"/>
</dbReference>
<comment type="similarity">
    <text evidence="1">Belongs to the aldehyde dehydrogenase family.</text>
</comment>
<evidence type="ECO:0000256" key="2">
    <source>
        <dbReference type="ARBA" id="ARBA00022857"/>
    </source>
</evidence>
<dbReference type="Pfam" id="PF00171">
    <property type="entry name" value="Aldedh"/>
    <property type="match status" value="1"/>
</dbReference>
<evidence type="ECO:0000256" key="1">
    <source>
        <dbReference type="ARBA" id="ARBA00009986"/>
    </source>
</evidence>
<organism evidence="5 6">
    <name type="scientific">Rouxiella chamberiensis</name>
    <dbReference type="NCBI Taxonomy" id="1513468"/>
    <lineage>
        <taxon>Bacteria</taxon>
        <taxon>Pseudomonadati</taxon>
        <taxon>Pseudomonadota</taxon>
        <taxon>Gammaproteobacteria</taxon>
        <taxon>Enterobacterales</taxon>
        <taxon>Yersiniaceae</taxon>
        <taxon>Rouxiella</taxon>
    </lineage>
</organism>
<dbReference type="InterPro" id="IPR016162">
    <property type="entry name" value="Ald_DH_N"/>
</dbReference>
<dbReference type="RefSeq" id="WP_269127519.1">
    <property type="nucleotide sequence ID" value="NZ_CP114058.1"/>
</dbReference>
<dbReference type="SUPFAM" id="SSF53720">
    <property type="entry name" value="ALDH-like"/>
    <property type="match status" value="1"/>
</dbReference>
<evidence type="ECO:0000256" key="3">
    <source>
        <dbReference type="ARBA" id="ARBA00023002"/>
    </source>
</evidence>
<dbReference type="Gene3D" id="3.40.309.10">
    <property type="entry name" value="Aldehyde Dehydrogenase, Chain A, domain 2"/>
    <property type="match status" value="1"/>
</dbReference>
<proteinExistence type="inferred from homology"/>
<dbReference type="InterPro" id="IPR015590">
    <property type="entry name" value="Aldehyde_DH_dom"/>
</dbReference>
<reference evidence="5" key="1">
    <citation type="submission" date="2022-12" db="EMBL/GenBank/DDBJ databases">
        <title>Complete genome sequence of an Australian strain of Rouxiella badensis DAR84756 and resolution of the R. badensis DSM100043 and R. chamberiensis DSM28324 genomes.</title>
        <authorList>
            <person name="Paul S."/>
            <person name="Anderson P.J."/>
            <person name="Maynard G."/>
            <person name="Dyall-Smith M."/>
            <person name="Kudinha T."/>
        </authorList>
    </citation>
    <scope>NUCLEOTIDE SEQUENCE</scope>
    <source>
        <strain evidence="5">DSM 28324</strain>
    </source>
</reference>
<dbReference type="InterPro" id="IPR016163">
    <property type="entry name" value="Ald_DH_C"/>
</dbReference>
<evidence type="ECO:0000259" key="4">
    <source>
        <dbReference type="Pfam" id="PF00171"/>
    </source>
</evidence>
<feature type="domain" description="Aldehyde dehydrogenase" evidence="4">
    <location>
        <begin position="13"/>
        <end position="472"/>
    </location>
</feature>
<dbReference type="EMBL" id="CP114058">
    <property type="protein sequence ID" value="WAS99783.1"/>
    <property type="molecule type" value="Genomic_DNA"/>
</dbReference>
<dbReference type="CDD" id="cd07100">
    <property type="entry name" value="ALDH_SSADH1_GabD1"/>
    <property type="match status" value="1"/>
</dbReference>
<dbReference type="InterPro" id="IPR016160">
    <property type="entry name" value="Ald_DH_CS_CYS"/>
</dbReference>
<accession>A0ABY7HL31</accession>
<dbReference type="PROSITE" id="PS00070">
    <property type="entry name" value="ALDEHYDE_DEHYDR_CYS"/>
    <property type="match status" value="1"/>
</dbReference>
<evidence type="ECO:0000313" key="6">
    <source>
        <dbReference type="Proteomes" id="UP001164712"/>
    </source>
</evidence>
<dbReference type="InterPro" id="IPR047110">
    <property type="entry name" value="GABD/Sad-like"/>
</dbReference>
<name>A0ABY7HL31_9GAMM</name>
<keyword evidence="6" id="KW-1185">Reference proteome</keyword>
<dbReference type="Proteomes" id="UP001164712">
    <property type="component" value="Chromosome"/>
</dbReference>